<gene>
    <name evidence="1" type="ORF">SAMN05421749_103100</name>
</gene>
<accession>A0A1G6INS8</accession>
<dbReference type="AlphaFoldDB" id="A0A1G6INS8"/>
<keyword evidence="2" id="KW-1185">Reference proteome</keyword>
<evidence type="ECO:0000313" key="1">
    <source>
        <dbReference type="EMBL" id="SDC08093.1"/>
    </source>
</evidence>
<proteinExistence type="predicted"/>
<protein>
    <recommendedName>
        <fullName evidence="3">tRNA 2-thiouridine synthesizing protein C</fullName>
    </recommendedName>
</protein>
<dbReference type="SUPFAM" id="SSF75169">
    <property type="entry name" value="DsrEFH-like"/>
    <property type="match status" value="1"/>
</dbReference>
<reference evidence="2" key="1">
    <citation type="submission" date="2016-09" db="EMBL/GenBank/DDBJ databases">
        <authorList>
            <person name="Varghese N."/>
            <person name="Submissions S."/>
        </authorList>
    </citation>
    <scope>NUCLEOTIDE SEQUENCE [LARGE SCALE GENOMIC DNA]</scope>
    <source>
        <strain evidence="2">ANC 3699</strain>
    </source>
</reference>
<dbReference type="EMBL" id="FMYK01000003">
    <property type="protein sequence ID" value="SDC08093.1"/>
    <property type="molecule type" value="Genomic_DNA"/>
</dbReference>
<evidence type="ECO:0000313" key="2">
    <source>
        <dbReference type="Proteomes" id="UP000242317"/>
    </source>
</evidence>
<organism evidence="1 2">
    <name type="scientific">Acinetobacter marinus</name>
    <dbReference type="NCBI Taxonomy" id="281375"/>
    <lineage>
        <taxon>Bacteria</taxon>
        <taxon>Pseudomonadati</taxon>
        <taxon>Pseudomonadota</taxon>
        <taxon>Gammaproteobacteria</taxon>
        <taxon>Moraxellales</taxon>
        <taxon>Moraxellaceae</taxon>
        <taxon>Acinetobacter</taxon>
    </lineage>
</organism>
<dbReference type="Proteomes" id="UP000242317">
    <property type="component" value="Unassembled WGS sequence"/>
</dbReference>
<dbReference type="InterPro" id="IPR027396">
    <property type="entry name" value="DsrEFH-like"/>
</dbReference>
<name>A0A1G6INS8_9GAMM</name>
<dbReference type="Gene3D" id="3.40.1260.10">
    <property type="entry name" value="DsrEFH-like"/>
    <property type="match status" value="1"/>
</dbReference>
<evidence type="ECO:0008006" key="3">
    <source>
        <dbReference type="Google" id="ProtNLM"/>
    </source>
</evidence>
<sequence>MLKDNPSMNRSMRTVLIILSKSDQSAITVNESLSALMLFASFDINIHVLFRDAGLSLLHNAATPNPQLKHFLKPASKMVESFEFYDIEHLYVLDQDRNHPLLKDCSYPLQTITLDQAFINQFDHIIHW</sequence>